<dbReference type="Proteomes" id="UP000678499">
    <property type="component" value="Unassembled WGS sequence"/>
</dbReference>
<dbReference type="PANTHER" id="PTHR46172">
    <property type="entry name" value="DNA POLYMERASE EPSILON SUBUNIT 3"/>
    <property type="match status" value="1"/>
</dbReference>
<dbReference type="Gene3D" id="1.10.20.10">
    <property type="entry name" value="Histone, subunit A"/>
    <property type="match status" value="1"/>
</dbReference>
<dbReference type="EMBL" id="CAJPEX010000139">
    <property type="protein sequence ID" value="CAG0913663.1"/>
    <property type="molecule type" value="Genomic_DNA"/>
</dbReference>
<evidence type="ECO:0000256" key="1">
    <source>
        <dbReference type="ARBA" id="ARBA00004123"/>
    </source>
</evidence>
<protein>
    <recommendedName>
        <fullName evidence="3">DNA polymerase epsilon subunit 3</fullName>
    </recommendedName>
</protein>
<dbReference type="PANTHER" id="PTHR46172:SF1">
    <property type="entry name" value="DNA POLYMERASE EPSILON SUBUNIT 3"/>
    <property type="match status" value="1"/>
</dbReference>
<evidence type="ECO:0000313" key="7">
    <source>
        <dbReference type="Proteomes" id="UP000678499"/>
    </source>
</evidence>
<feature type="compositionally biased region" description="Acidic residues" evidence="4">
    <location>
        <begin position="119"/>
        <end position="149"/>
    </location>
</feature>
<dbReference type="GO" id="GO:0006272">
    <property type="term" value="P:leading strand elongation"/>
    <property type="evidence" value="ECO:0007669"/>
    <property type="project" value="TreeGrafter"/>
</dbReference>
<dbReference type="EMBL" id="OA882176">
    <property type="protein sequence ID" value="CAD7273511.1"/>
    <property type="molecule type" value="Genomic_DNA"/>
</dbReference>
<comment type="subcellular location">
    <subcellularLocation>
        <location evidence="1">Nucleus</location>
    </subcellularLocation>
</comment>
<accession>A0A7R9BF42</accession>
<dbReference type="GO" id="GO:0008623">
    <property type="term" value="C:CHRAC"/>
    <property type="evidence" value="ECO:0007669"/>
    <property type="project" value="TreeGrafter"/>
</dbReference>
<dbReference type="CDD" id="cd22928">
    <property type="entry name" value="HFD_POLE3_DPB4"/>
    <property type="match status" value="1"/>
</dbReference>
<feature type="domain" description="Transcription factor CBF/NF-Y/archaeal histone" evidence="5">
    <location>
        <begin position="8"/>
        <end position="72"/>
    </location>
</feature>
<dbReference type="InterPro" id="IPR003958">
    <property type="entry name" value="CBFA_NFYB_domain"/>
</dbReference>
<dbReference type="GO" id="GO:0031507">
    <property type="term" value="P:heterochromatin formation"/>
    <property type="evidence" value="ECO:0007669"/>
    <property type="project" value="TreeGrafter"/>
</dbReference>
<organism evidence="6">
    <name type="scientific">Notodromas monacha</name>
    <dbReference type="NCBI Taxonomy" id="399045"/>
    <lineage>
        <taxon>Eukaryota</taxon>
        <taxon>Metazoa</taxon>
        <taxon>Ecdysozoa</taxon>
        <taxon>Arthropoda</taxon>
        <taxon>Crustacea</taxon>
        <taxon>Oligostraca</taxon>
        <taxon>Ostracoda</taxon>
        <taxon>Podocopa</taxon>
        <taxon>Podocopida</taxon>
        <taxon>Cypridocopina</taxon>
        <taxon>Cypridoidea</taxon>
        <taxon>Cyprididae</taxon>
        <taxon>Notodromas</taxon>
    </lineage>
</organism>
<gene>
    <name evidence="6" type="ORF">NMOB1V02_LOCUS1392</name>
</gene>
<name>A0A7R9BF42_9CRUS</name>
<evidence type="ECO:0000259" key="5">
    <source>
        <dbReference type="Pfam" id="PF00808"/>
    </source>
</evidence>
<feature type="region of interest" description="Disordered" evidence="4">
    <location>
        <begin position="97"/>
        <end position="149"/>
    </location>
</feature>
<dbReference type="Pfam" id="PF00808">
    <property type="entry name" value="CBFD_NFYB_HMF"/>
    <property type="match status" value="1"/>
</dbReference>
<dbReference type="GO" id="GO:0008622">
    <property type="term" value="C:epsilon DNA polymerase complex"/>
    <property type="evidence" value="ECO:0007669"/>
    <property type="project" value="TreeGrafter"/>
</dbReference>
<feature type="compositionally biased region" description="Basic and acidic residues" evidence="4">
    <location>
        <begin position="100"/>
        <end position="118"/>
    </location>
</feature>
<evidence type="ECO:0000256" key="4">
    <source>
        <dbReference type="SAM" id="MobiDB-lite"/>
    </source>
</evidence>
<dbReference type="AlphaFoldDB" id="A0A7R9BF42"/>
<proteinExistence type="predicted"/>
<sequence>MADASDFKLPDSIVSRILKRSMPESGNVSKLARTAISHAAAIFVLYTTTQACQVSSKHRRKLVTGDDVLQAMKDMDFSEFVPDLEDTLEQYRQSQAAKIRSKEVKADEDSVPIEHEFEDHDEDDDEMPVDTEGDSEAVLDTEEGIEPSI</sequence>
<reference evidence="6" key="1">
    <citation type="submission" date="2020-11" db="EMBL/GenBank/DDBJ databases">
        <authorList>
            <person name="Tran Van P."/>
        </authorList>
    </citation>
    <scope>NUCLEOTIDE SEQUENCE</scope>
</reference>
<dbReference type="SUPFAM" id="SSF47113">
    <property type="entry name" value="Histone-fold"/>
    <property type="match status" value="1"/>
</dbReference>
<evidence type="ECO:0000313" key="6">
    <source>
        <dbReference type="EMBL" id="CAD7273511.1"/>
    </source>
</evidence>
<dbReference type="GO" id="GO:0046982">
    <property type="term" value="F:protein heterodimerization activity"/>
    <property type="evidence" value="ECO:0007669"/>
    <property type="project" value="InterPro"/>
</dbReference>
<evidence type="ECO:0000256" key="2">
    <source>
        <dbReference type="ARBA" id="ARBA00023242"/>
    </source>
</evidence>
<evidence type="ECO:0000256" key="3">
    <source>
        <dbReference type="ARBA" id="ARBA00039793"/>
    </source>
</evidence>
<dbReference type="OrthoDB" id="1707486at2759"/>
<dbReference type="GO" id="GO:0031490">
    <property type="term" value="F:chromatin DNA binding"/>
    <property type="evidence" value="ECO:0007669"/>
    <property type="project" value="TreeGrafter"/>
</dbReference>
<dbReference type="GO" id="GO:0006974">
    <property type="term" value="P:DNA damage response"/>
    <property type="evidence" value="ECO:0007669"/>
    <property type="project" value="TreeGrafter"/>
</dbReference>
<dbReference type="InterPro" id="IPR051377">
    <property type="entry name" value="DNA_Pol-Epsilon_Subunit"/>
</dbReference>
<keyword evidence="7" id="KW-1185">Reference proteome</keyword>
<dbReference type="InterPro" id="IPR009072">
    <property type="entry name" value="Histone-fold"/>
</dbReference>
<keyword evidence="2" id="KW-0539">Nucleus</keyword>